<sequence>MRFVSRLAVSAIIATGLIVPSINVAQAAPKVTVVKSIPATGSQTVKVPAGNSVRFRVVYNTSDCFGASGPCTYSIATSTNTAESTVGALRQLPDPSPAGGSSYGAYIAFPVVPKHSGITVIQFTYGTTVSSVRLKFMN</sequence>
<dbReference type="EMBL" id="CAFBPA010000128">
    <property type="protein sequence ID" value="CAB5007839.1"/>
    <property type="molecule type" value="Genomic_DNA"/>
</dbReference>
<evidence type="ECO:0000313" key="4">
    <source>
        <dbReference type="EMBL" id="CAB5007839.1"/>
    </source>
</evidence>
<evidence type="ECO:0000313" key="5">
    <source>
        <dbReference type="EMBL" id="CAB5008155.1"/>
    </source>
</evidence>
<dbReference type="AlphaFoldDB" id="A0A6J7PW31"/>
<proteinExistence type="predicted"/>
<organism evidence="4">
    <name type="scientific">freshwater metagenome</name>
    <dbReference type="NCBI Taxonomy" id="449393"/>
    <lineage>
        <taxon>unclassified sequences</taxon>
        <taxon>metagenomes</taxon>
        <taxon>ecological metagenomes</taxon>
    </lineage>
</organism>
<reference evidence="4" key="1">
    <citation type="submission" date="2020-05" db="EMBL/GenBank/DDBJ databases">
        <authorList>
            <person name="Chiriac C."/>
            <person name="Salcher M."/>
            <person name="Ghai R."/>
            <person name="Kavagutti S V."/>
        </authorList>
    </citation>
    <scope>NUCLEOTIDE SEQUENCE</scope>
</reference>
<evidence type="ECO:0000313" key="2">
    <source>
        <dbReference type="EMBL" id="CAB4756243.1"/>
    </source>
</evidence>
<name>A0A6J7PW31_9ZZZZ</name>
<dbReference type="EMBL" id="CAFBLV010000091">
    <property type="protein sequence ID" value="CAB4869903.1"/>
    <property type="molecule type" value="Genomic_DNA"/>
</dbReference>
<dbReference type="EMBL" id="CAEZZA010000170">
    <property type="protein sequence ID" value="CAB4756243.1"/>
    <property type="molecule type" value="Genomic_DNA"/>
</dbReference>
<evidence type="ECO:0000313" key="1">
    <source>
        <dbReference type="EMBL" id="CAB4666709.1"/>
    </source>
</evidence>
<dbReference type="EMBL" id="CAEZWW010000031">
    <property type="protein sequence ID" value="CAB4666709.1"/>
    <property type="molecule type" value="Genomic_DNA"/>
</dbReference>
<protein>
    <submittedName>
        <fullName evidence="4">Unannotated protein</fullName>
    </submittedName>
</protein>
<dbReference type="EMBL" id="CAFBPJ010000015">
    <property type="protein sequence ID" value="CAB5008155.1"/>
    <property type="molecule type" value="Genomic_DNA"/>
</dbReference>
<accession>A0A6J7PW31</accession>
<evidence type="ECO:0000313" key="3">
    <source>
        <dbReference type="EMBL" id="CAB4869903.1"/>
    </source>
</evidence>
<gene>
    <name evidence="1" type="ORF">UFOPK2310_00389</name>
    <name evidence="2" type="ORF">UFOPK2809_01149</name>
    <name evidence="3" type="ORF">UFOPK3425_00578</name>
    <name evidence="4" type="ORF">UFOPK4043_00906</name>
    <name evidence="5" type="ORF">UFOPK4092_00236</name>
</gene>